<evidence type="ECO:0000313" key="3">
    <source>
        <dbReference type="EMBL" id="KAF9609079.1"/>
    </source>
</evidence>
<protein>
    <recommendedName>
        <fullName evidence="2">CRIB domain-containing protein</fullName>
    </recommendedName>
</protein>
<dbReference type="EMBL" id="JADFTS010000004">
    <property type="protein sequence ID" value="KAF9609079.1"/>
    <property type="molecule type" value="Genomic_DNA"/>
</dbReference>
<dbReference type="Gene3D" id="3.90.810.10">
    <property type="entry name" value="CRIB domain"/>
    <property type="match status" value="1"/>
</dbReference>
<comment type="caution">
    <text evidence="3">The sequence shown here is derived from an EMBL/GenBank/DDBJ whole genome shotgun (WGS) entry which is preliminary data.</text>
</comment>
<dbReference type="Proteomes" id="UP000631114">
    <property type="component" value="Unassembled WGS sequence"/>
</dbReference>
<dbReference type="PANTHER" id="PTHR46325">
    <property type="entry name" value="CRIB DOMAIN-CONTAINING PROTEIN RIC8"/>
    <property type="match status" value="1"/>
</dbReference>
<dbReference type="PANTHER" id="PTHR46325:SF20">
    <property type="entry name" value="CRIB DOMAIN-CONTAINING PROTEIN RIC10"/>
    <property type="match status" value="1"/>
</dbReference>
<feature type="region of interest" description="Disordered" evidence="1">
    <location>
        <begin position="66"/>
        <end position="88"/>
    </location>
</feature>
<reference evidence="3 4" key="1">
    <citation type="submission" date="2020-10" db="EMBL/GenBank/DDBJ databases">
        <title>The Coptis chinensis genome and diversification of protoberbering-type alkaloids.</title>
        <authorList>
            <person name="Wang B."/>
            <person name="Shu S."/>
            <person name="Song C."/>
            <person name="Liu Y."/>
        </authorList>
    </citation>
    <scope>NUCLEOTIDE SEQUENCE [LARGE SCALE GENOMIC DNA]</scope>
    <source>
        <strain evidence="3">HL-2020</strain>
        <tissue evidence="3">Leaf</tissue>
    </source>
</reference>
<name>A0A835I200_9MAGN</name>
<dbReference type="InterPro" id="IPR036936">
    <property type="entry name" value="CRIB_dom_sf"/>
</dbReference>
<evidence type="ECO:0000256" key="1">
    <source>
        <dbReference type="SAM" id="MobiDB-lite"/>
    </source>
</evidence>
<dbReference type="OrthoDB" id="4206278at2759"/>
<dbReference type="AlphaFoldDB" id="A0A835I200"/>
<gene>
    <name evidence="3" type="ORF">IFM89_012519</name>
</gene>
<dbReference type="InterPro" id="IPR000095">
    <property type="entry name" value="CRIB_dom"/>
</dbReference>
<dbReference type="PROSITE" id="PS50108">
    <property type="entry name" value="CRIB"/>
    <property type="match status" value="1"/>
</dbReference>
<sequence length="88" mass="10038">MGIRIKGICKGFRFISQIFVSKERELEIGYPTEVKHVAHIGWESQCNTPSWMNDFNTSSNFSTRSLSNLGDEPRDHYNVPVSTWSSQG</sequence>
<feature type="domain" description="CRIB" evidence="2">
    <location>
        <begin position="28"/>
        <end position="41"/>
    </location>
</feature>
<proteinExistence type="predicted"/>
<evidence type="ECO:0000313" key="4">
    <source>
        <dbReference type="Proteomes" id="UP000631114"/>
    </source>
</evidence>
<organism evidence="3 4">
    <name type="scientific">Coptis chinensis</name>
    <dbReference type="NCBI Taxonomy" id="261450"/>
    <lineage>
        <taxon>Eukaryota</taxon>
        <taxon>Viridiplantae</taxon>
        <taxon>Streptophyta</taxon>
        <taxon>Embryophyta</taxon>
        <taxon>Tracheophyta</taxon>
        <taxon>Spermatophyta</taxon>
        <taxon>Magnoliopsida</taxon>
        <taxon>Ranunculales</taxon>
        <taxon>Ranunculaceae</taxon>
        <taxon>Coptidoideae</taxon>
        <taxon>Coptis</taxon>
    </lineage>
</organism>
<accession>A0A835I200</accession>
<dbReference type="Pfam" id="PF00786">
    <property type="entry name" value="PBD"/>
    <property type="match status" value="1"/>
</dbReference>
<keyword evidence="4" id="KW-1185">Reference proteome</keyword>
<evidence type="ECO:0000259" key="2">
    <source>
        <dbReference type="PROSITE" id="PS50108"/>
    </source>
</evidence>